<dbReference type="STRING" id="1297617.IB211_00554"/>
<organism evidence="2 3">
    <name type="scientific">Intestinimonas butyriciproducens</name>
    <dbReference type="NCBI Taxonomy" id="1297617"/>
    <lineage>
        <taxon>Bacteria</taxon>
        <taxon>Bacillati</taxon>
        <taxon>Bacillota</taxon>
        <taxon>Clostridia</taxon>
        <taxon>Eubacteriales</taxon>
        <taxon>Intestinimonas</taxon>
    </lineage>
</organism>
<dbReference type="Pfam" id="PF13474">
    <property type="entry name" value="SnoaL_3"/>
    <property type="match status" value="1"/>
</dbReference>
<dbReference type="InterPro" id="IPR050469">
    <property type="entry name" value="Diguanylate_Cyclase"/>
</dbReference>
<dbReference type="SUPFAM" id="SSF54427">
    <property type="entry name" value="NTF2-like"/>
    <property type="match status" value="1"/>
</dbReference>
<dbReference type="GO" id="GO:0043709">
    <property type="term" value="P:cell adhesion involved in single-species biofilm formation"/>
    <property type="evidence" value="ECO:0007669"/>
    <property type="project" value="TreeGrafter"/>
</dbReference>
<dbReference type="InterPro" id="IPR037401">
    <property type="entry name" value="SnoaL-like"/>
</dbReference>
<dbReference type="RefSeq" id="WP_058117020.1">
    <property type="nucleotide sequence ID" value="NZ_CP011307.1"/>
</dbReference>
<dbReference type="GO" id="GO:0005886">
    <property type="term" value="C:plasma membrane"/>
    <property type="evidence" value="ECO:0007669"/>
    <property type="project" value="TreeGrafter"/>
</dbReference>
<dbReference type="Gene3D" id="3.10.450.50">
    <property type="match status" value="1"/>
</dbReference>
<dbReference type="Gene3D" id="3.30.70.270">
    <property type="match status" value="1"/>
</dbReference>
<accession>A0A0S2W0S0</accession>
<dbReference type="PROSITE" id="PS50887">
    <property type="entry name" value="GGDEF"/>
    <property type="match status" value="1"/>
</dbReference>
<dbReference type="NCBIfam" id="TIGR00254">
    <property type="entry name" value="GGDEF"/>
    <property type="match status" value="1"/>
</dbReference>
<protein>
    <submittedName>
        <fullName evidence="2">Sensory box/GGDEF family protein</fullName>
    </submittedName>
</protein>
<gene>
    <name evidence="2" type="ORF">IB211_00554</name>
</gene>
<evidence type="ECO:0000259" key="1">
    <source>
        <dbReference type="PROSITE" id="PS50887"/>
    </source>
</evidence>
<reference evidence="2 3" key="1">
    <citation type="journal article" date="2015" name="Nat. Commun.">
        <title>Production of butyrate from lysine and the Amadori product fructoselysine by a human gut commensal.</title>
        <authorList>
            <person name="Bui T.P."/>
            <person name="Ritari J."/>
            <person name="Boeren S."/>
            <person name="de Waard P."/>
            <person name="Plugge C.M."/>
            <person name="de Vos W.M."/>
        </authorList>
    </citation>
    <scope>NUCLEOTIDE SEQUENCE [LARGE SCALE GENOMIC DNA]</scope>
    <source>
        <strain evidence="2 3">AF211</strain>
    </source>
</reference>
<sequence>MEEDQTMDFCGITQALWKSYFSLDRGEFESIFEWLDENCSIIGTGKHEFYLDRASFHQALMQEAEQREAVAFQFKDLWCRQRRLSLDVCLVYGGLDIWWEKEDKTVYIDMSSRYSILYHRIGGIWKVVHIHQSVPNVEQAPGEYYPKRLSDQVESARRLALRMEDLALRPGLTQLYNYRGLEKMWSTWDEAESWIFVADLDDFKSINDTYGHLAGNHVLKKISGRLRKTMRSGDVVCRMGETSLSCSAERWADAVLYTVKRTTKDGYLLGT</sequence>
<proteinExistence type="predicted"/>
<name>A0A0S2W0S0_9FIRM</name>
<feature type="domain" description="GGDEF" evidence="1">
    <location>
        <begin position="191"/>
        <end position="271"/>
    </location>
</feature>
<dbReference type="InterPro" id="IPR000160">
    <property type="entry name" value="GGDEF_dom"/>
</dbReference>
<reference evidence="3" key="2">
    <citation type="submission" date="2015-04" db="EMBL/GenBank/DDBJ databases">
        <title>A butyrogenic pathway from the amino acid lysine in a human gut commensal.</title>
        <authorList>
            <person name="de Vos W.M."/>
            <person name="Bui N.T.P."/>
            <person name="Plugge C.M."/>
            <person name="Ritari J."/>
        </authorList>
    </citation>
    <scope>NUCLEOTIDE SEQUENCE [LARGE SCALE GENOMIC DNA]</scope>
    <source>
        <strain evidence="3">AF211</strain>
    </source>
</reference>
<dbReference type="AlphaFoldDB" id="A0A0S2W0S0"/>
<dbReference type="InterPro" id="IPR032710">
    <property type="entry name" value="NTF2-like_dom_sf"/>
</dbReference>
<dbReference type="Pfam" id="PF00990">
    <property type="entry name" value="GGDEF"/>
    <property type="match status" value="1"/>
</dbReference>
<dbReference type="PANTHER" id="PTHR45138">
    <property type="entry name" value="REGULATORY COMPONENTS OF SENSORY TRANSDUCTION SYSTEM"/>
    <property type="match status" value="1"/>
</dbReference>
<dbReference type="GO" id="GO:1902201">
    <property type="term" value="P:negative regulation of bacterial-type flagellum-dependent cell motility"/>
    <property type="evidence" value="ECO:0007669"/>
    <property type="project" value="TreeGrafter"/>
</dbReference>
<dbReference type="Proteomes" id="UP000064844">
    <property type="component" value="Chromosome"/>
</dbReference>
<dbReference type="InterPro" id="IPR043128">
    <property type="entry name" value="Rev_trsase/Diguanyl_cyclase"/>
</dbReference>
<evidence type="ECO:0000313" key="3">
    <source>
        <dbReference type="Proteomes" id="UP000064844"/>
    </source>
</evidence>
<dbReference type="CDD" id="cd01949">
    <property type="entry name" value="GGDEF"/>
    <property type="match status" value="1"/>
</dbReference>
<dbReference type="SMART" id="SM00267">
    <property type="entry name" value="GGDEF"/>
    <property type="match status" value="1"/>
</dbReference>
<dbReference type="EMBL" id="CP011307">
    <property type="protein sequence ID" value="ALP92949.1"/>
    <property type="molecule type" value="Genomic_DNA"/>
</dbReference>
<dbReference type="KEGG" id="ibu:IB211_00554"/>
<dbReference type="InterPro" id="IPR029787">
    <property type="entry name" value="Nucleotide_cyclase"/>
</dbReference>
<dbReference type="SUPFAM" id="SSF55073">
    <property type="entry name" value="Nucleotide cyclase"/>
    <property type="match status" value="1"/>
</dbReference>
<evidence type="ECO:0000313" key="2">
    <source>
        <dbReference type="EMBL" id="ALP92949.1"/>
    </source>
</evidence>
<keyword evidence="3" id="KW-1185">Reference proteome</keyword>
<dbReference type="PANTHER" id="PTHR45138:SF9">
    <property type="entry name" value="DIGUANYLATE CYCLASE DGCM-RELATED"/>
    <property type="match status" value="1"/>
</dbReference>
<dbReference type="GO" id="GO:0052621">
    <property type="term" value="F:diguanylate cyclase activity"/>
    <property type="evidence" value="ECO:0007669"/>
    <property type="project" value="TreeGrafter"/>
</dbReference>